<dbReference type="PANTHER" id="PTHR33710:SF13">
    <property type="entry name" value="ENDONUCLEASE_EXONUCLEASE_PHOSPHATASE FAMILY PROTEIN"/>
    <property type="match status" value="1"/>
</dbReference>
<accession>A0AAE1YTD4</accession>
<name>A0AAE1YTD4_9LAMI</name>
<proteinExistence type="predicted"/>
<reference evidence="2" key="2">
    <citation type="journal article" date="2024" name="Plant">
        <title>Genomic evolution and insights into agronomic trait innovations of Sesamum species.</title>
        <authorList>
            <person name="Miao H."/>
            <person name="Wang L."/>
            <person name="Qu L."/>
            <person name="Liu H."/>
            <person name="Sun Y."/>
            <person name="Le M."/>
            <person name="Wang Q."/>
            <person name="Wei S."/>
            <person name="Zheng Y."/>
            <person name="Lin W."/>
            <person name="Duan Y."/>
            <person name="Cao H."/>
            <person name="Xiong S."/>
            <person name="Wang X."/>
            <person name="Wei L."/>
            <person name="Li C."/>
            <person name="Ma Q."/>
            <person name="Ju M."/>
            <person name="Zhao R."/>
            <person name="Li G."/>
            <person name="Mu C."/>
            <person name="Tian Q."/>
            <person name="Mei H."/>
            <person name="Zhang T."/>
            <person name="Gao T."/>
            <person name="Zhang H."/>
        </authorList>
    </citation>
    <scope>NUCLEOTIDE SEQUENCE</scope>
    <source>
        <strain evidence="2">3651</strain>
    </source>
</reference>
<protein>
    <submittedName>
        <fullName evidence="2">Uncharacterized protein</fullName>
    </submittedName>
</protein>
<reference evidence="2" key="1">
    <citation type="submission" date="2020-06" db="EMBL/GenBank/DDBJ databases">
        <authorList>
            <person name="Li T."/>
            <person name="Hu X."/>
            <person name="Zhang T."/>
            <person name="Song X."/>
            <person name="Zhang H."/>
            <person name="Dai N."/>
            <person name="Sheng W."/>
            <person name="Hou X."/>
            <person name="Wei L."/>
        </authorList>
    </citation>
    <scope>NUCLEOTIDE SEQUENCE</scope>
    <source>
        <strain evidence="2">3651</strain>
        <tissue evidence="2">Leaf</tissue>
    </source>
</reference>
<dbReference type="Proteomes" id="UP001293254">
    <property type="component" value="Unassembled WGS sequence"/>
</dbReference>
<evidence type="ECO:0000313" key="2">
    <source>
        <dbReference type="EMBL" id="KAK4435909.1"/>
    </source>
</evidence>
<dbReference type="EMBL" id="JACGWO010000002">
    <property type="protein sequence ID" value="KAK4435909.1"/>
    <property type="molecule type" value="Genomic_DNA"/>
</dbReference>
<dbReference type="AlphaFoldDB" id="A0AAE1YTD4"/>
<gene>
    <name evidence="2" type="ORF">Salat_0754500</name>
</gene>
<organism evidence="2 3">
    <name type="scientific">Sesamum alatum</name>
    <dbReference type="NCBI Taxonomy" id="300844"/>
    <lineage>
        <taxon>Eukaryota</taxon>
        <taxon>Viridiplantae</taxon>
        <taxon>Streptophyta</taxon>
        <taxon>Embryophyta</taxon>
        <taxon>Tracheophyta</taxon>
        <taxon>Spermatophyta</taxon>
        <taxon>Magnoliopsida</taxon>
        <taxon>eudicotyledons</taxon>
        <taxon>Gunneridae</taxon>
        <taxon>Pentapetalae</taxon>
        <taxon>asterids</taxon>
        <taxon>lamiids</taxon>
        <taxon>Lamiales</taxon>
        <taxon>Pedaliaceae</taxon>
        <taxon>Sesamum</taxon>
    </lineage>
</organism>
<dbReference type="PANTHER" id="PTHR33710">
    <property type="entry name" value="BNAC02G09200D PROTEIN"/>
    <property type="match status" value="1"/>
</dbReference>
<feature type="chain" id="PRO_5041956244" evidence="1">
    <location>
        <begin position="48"/>
        <end position="294"/>
    </location>
</feature>
<keyword evidence="1" id="KW-0732">Signal</keyword>
<keyword evidence="3" id="KW-1185">Reference proteome</keyword>
<comment type="caution">
    <text evidence="2">The sequence shown here is derived from an EMBL/GenBank/DDBJ whole genome shotgun (WGS) entry which is preliminary data.</text>
</comment>
<evidence type="ECO:0000256" key="1">
    <source>
        <dbReference type="SAM" id="SignalP"/>
    </source>
</evidence>
<feature type="signal peptide" evidence="1">
    <location>
        <begin position="1"/>
        <end position="47"/>
    </location>
</feature>
<sequence>MPMRMKRPSHIRANALLSASHPPWSAMRPRGTLLLVVLVNLLGRVGLETVAKDNDVDEDRAEGELRPTQVENVQALEEVKAKGRHRRATSVSRLDRVMIRSVSHVFKNCTNKIWFLDRAVEEVELLVDDEHSLYLCVTASGFRHPLFCTIIYGNCGKVARLAIWSFIMSIGEQRVLWLIRGDFNSVVSVSERSNGTYPMHHSIEEFSEEIFDCGLMSVRHPPRSSSDYCPLLVQVSATVSTAPTSFRFQNMWCRLPGFLQVIAECWGLPVHHTGMLRLKEKLLLLKKRLWCWNK</sequence>
<evidence type="ECO:0000313" key="3">
    <source>
        <dbReference type="Proteomes" id="UP001293254"/>
    </source>
</evidence>